<organism evidence="5 6">
    <name type="scientific">Prymnesium parvum</name>
    <name type="common">Toxic golden alga</name>
    <dbReference type="NCBI Taxonomy" id="97485"/>
    <lineage>
        <taxon>Eukaryota</taxon>
        <taxon>Haptista</taxon>
        <taxon>Haptophyta</taxon>
        <taxon>Prymnesiophyceae</taxon>
        <taxon>Prymnesiales</taxon>
        <taxon>Prymnesiaceae</taxon>
        <taxon>Prymnesium</taxon>
    </lineage>
</organism>
<evidence type="ECO:0000256" key="3">
    <source>
        <dbReference type="ARBA" id="ARBA00022502"/>
    </source>
</evidence>
<comment type="pathway">
    <text evidence="1">Glycolipid biosynthesis; glycosylphosphatidylinositol-anchor biosynthesis.</text>
</comment>
<dbReference type="GO" id="GO:0003923">
    <property type="term" value="F:GPI-anchor transamidase activity"/>
    <property type="evidence" value="ECO:0007669"/>
    <property type="project" value="InterPro"/>
</dbReference>
<dbReference type="PRINTS" id="PR00776">
    <property type="entry name" value="HEMOGLOBNASE"/>
</dbReference>
<evidence type="ECO:0000313" key="5">
    <source>
        <dbReference type="EMBL" id="KAL1529241.1"/>
    </source>
</evidence>
<evidence type="ECO:0000313" key="6">
    <source>
        <dbReference type="Proteomes" id="UP001515480"/>
    </source>
</evidence>
<dbReference type="GO" id="GO:0042765">
    <property type="term" value="C:GPI-anchor transamidase complex"/>
    <property type="evidence" value="ECO:0007669"/>
    <property type="project" value="InterPro"/>
</dbReference>
<dbReference type="PANTHER" id="PTHR48067:SF1">
    <property type="entry name" value="GPI-ANCHOR TRANSAMIDASE"/>
    <property type="match status" value="1"/>
</dbReference>
<dbReference type="EMBL" id="JBGBPQ010000001">
    <property type="protein sequence ID" value="KAL1529241.1"/>
    <property type="molecule type" value="Genomic_DNA"/>
</dbReference>
<evidence type="ECO:0008006" key="7">
    <source>
        <dbReference type="Google" id="ProtNLM"/>
    </source>
</evidence>
<comment type="similarity">
    <text evidence="2">Belongs to the peptidase C13 family.</text>
</comment>
<dbReference type="Proteomes" id="UP001515480">
    <property type="component" value="Unassembled WGS sequence"/>
</dbReference>
<dbReference type="Pfam" id="PF01650">
    <property type="entry name" value="Peptidase_C13"/>
    <property type="match status" value="1"/>
</dbReference>
<dbReference type="AlphaFoldDB" id="A0AB34K8B2"/>
<protein>
    <recommendedName>
        <fullName evidence="7">GPI-anchor transamidase</fullName>
    </recommendedName>
</protein>
<dbReference type="GO" id="GO:0006508">
    <property type="term" value="P:proteolysis"/>
    <property type="evidence" value="ECO:0007669"/>
    <property type="project" value="InterPro"/>
</dbReference>
<dbReference type="InterPro" id="IPR001096">
    <property type="entry name" value="Peptidase_C13"/>
</dbReference>
<name>A0AB34K8B2_PRYPA</name>
<sequence length="400" mass="44320">MADSWALIASTSTYFHNYRHTANALSMYHAARHLGLPDSRIILMLASELPCDSRNSLPGSVWNSGQRQHDLYPPDVEVDYRGSEVTVQTFLAVLTDRLPPGTAASRRLRSGRHSSLLIYLSGHGGEEFLKFRDDHEMTSDELGAAFHQMAIARRYAEMLVLVDTCQASTLLEPIARAYDDATPSLPPIVALASSAAGENSFSLEIDATLGVALSDRFTFFTHRFLGSIAPDSPPEASYLRELERSLRLSPLMSTVVRVEIGRRVVADTLQLRRFFSLSPALLRTTYEYVNESVGHSLPKGNVRASRASRYARWEQSEAAAFRSRFPNGPAHVRHTLPECAPCISAPDLTELRMLTIGCVCIVVAAMLLEERAKRVWRLGGAKWSSIVHEARADGDQNAEH</sequence>
<comment type="caution">
    <text evidence="5">The sequence shown here is derived from an EMBL/GenBank/DDBJ whole genome shotgun (WGS) entry which is preliminary data.</text>
</comment>
<dbReference type="Gene3D" id="3.40.50.1460">
    <property type="match status" value="1"/>
</dbReference>
<gene>
    <name evidence="5" type="ORF">AB1Y20_000196</name>
</gene>
<reference evidence="5 6" key="1">
    <citation type="journal article" date="2024" name="Science">
        <title>Giant polyketide synthase enzymes in the biosynthesis of giant marine polyether toxins.</title>
        <authorList>
            <person name="Fallon T.R."/>
            <person name="Shende V.V."/>
            <person name="Wierzbicki I.H."/>
            <person name="Pendleton A.L."/>
            <person name="Watervoot N.F."/>
            <person name="Auber R.P."/>
            <person name="Gonzalez D.J."/>
            <person name="Wisecaver J.H."/>
            <person name="Moore B.S."/>
        </authorList>
    </citation>
    <scope>NUCLEOTIDE SEQUENCE [LARGE SCALE GENOMIC DNA]</scope>
    <source>
        <strain evidence="5 6">12B1</strain>
    </source>
</reference>
<evidence type="ECO:0000256" key="2">
    <source>
        <dbReference type="ARBA" id="ARBA00009941"/>
    </source>
</evidence>
<keyword evidence="4" id="KW-0732">Signal</keyword>
<dbReference type="InterPro" id="IPR028361">
    <property type="entry name" value="GPI_transamidase"/>
</dbReference>
<evidence type="ECO:0000256" key="1">
    <source>
        <dbReference type="ARBA" id="ARBA00004687"/>
    </source>
</evidence>
<keyword evidence="6" id="KW-1185">Reference proteome</keyword>
<keyword evidence="3" id="KW-0337">GPI-anchor biosynthesis</keyword>
<dbReference type="PANTHER" id="PTHR48067">
    <property type="entry name" value="GPI-ANCHOR TRANSAMIDASE"/>
    <property type="match status" value="1"/>
</dbReference>
<evidence type="ECO:0000256" key="4">
    <source>
        <dbReference type="ARBA" id="ARBA00022729"/>
    </source>
</evidence>
<dbReference type="GO" id="GO:0006506">
    <property type="term" value="P:GPI anchor biosynthetic process"/>
    <property type="evidence" value="ECO:0007669"/>
    <property type="project" value="UniProtKB-KW"/>
</dbReference>
<dbReference type="GO" id="GO:0016255">
    <property type="term" value="P:attachment of GPI anchor to protein"/>
    <property type="evidence" value="ECO:0007669"/>
    <property type="project" value="InterPro"/>
</dbReference>
<proteinExistence type="inferred from homology"/>
<accession>A0AB34K8B2</accession>